<protein>
    <recommendedName>
        <fullName evidence="2">DUF4878 domain-containing protein</fullName>
    </recommendedName>
</protein>
<dbReference type="AlphaFoldDB" id="A0A9W6SQA1"/>
<name>A0A9W6SQA1_9ACTN</name>
<evidence type="ECO:0000313" key="4">
    <source>
        <dbReference type="Proteomes" id="UP001165079"/>
    </source>
</evidence>
<comment type="caution">
    <text evidence="3">The sequence shown here is derived from an EMBL/GenBank/DDBJ whole genome shotgun (WGS) entry which is preliminary data.</text>
</comment>
<dbReference type="InterPro" id="IPR032710">
    <property type="entry name" value="NTF2-like_dom_sf"/>
</dbReference>
<dbReference type="RefSeq" id="WP_285665162.1">
    <property type="nucleotide sequence ID" value="NZ_BSTX01000003.1"/>
</dbReference>
<evidence type="ECO:0000313" key="3">
    <source>
        <dbReference type="EMBL" id="GLZ80034.1"/>
    </source>
</evidence>
<dbReference type="EMBL" id="BSTX01000003">
    <property type="protein sequence ID" value="GLZ80034.1"/>
    <property type="molecule type" value="Genomic_DNA"/>
</dbReference>
<dbReference type="InterPro" id="IPR024267">
    <property type="entry name" value="DUF4878"/>
</dbReference>
<keyword evidence="1" id="KW-1133">Transmembrane helix</keyword>
<proteinExistence type="predicted"/>
<evidence type="ECO:0000256" key="1">
    <source>
        <dbReference type="SAM" id="Phobius"/>
    </source>
</evidence>
<accession>A0A9W6SQA1</accession>
<organism evidence="3 4">
    <name type="scientific">Actinorhabdospora filicis</name>
    <dbReference type="NCBI Taxonomy" id="1785913"/>
    <lineage>
        <taxon>Bacteria</taxon>
        <taxon>Bacillati</taxon>
        <taxon>Actinomycetota</taxon>
        <taxon>Actinomycetes</taxon>
        <taxon>Micromonosporales</taxon>
        <taxon>Micromonosporaceae</taxon>
        <taxon>Actinorhabdospora</taxon>
    </lineage>
</organism>
<dbReference type="Proteomes" id="UP001165079">
    <property type="component" value="Unassembled WGS sequence"/>
</dbReference>
<feature type="transmembrane region" description="Helical" evidence="1">
    <location>
        <begin position="20"/>
        <end position="41"/>
    </location>
</feature>
<keyword evidence="1" id="KW-0472">Membrane</keyword>
<keyword evidence="1" id="KW-0812">Transmembrane</keyword>
<evidence type="ECO:0000259" key="2">
    <source>
        <dbReference type="Pfam" id="PF12870"/>
    </source>
</evidence>
<dbReference type="Pfam" id="PF12870">
    <property type="entry name" value="DUF4878"/>
    <property type="match status" value="1"/>
</dbReference>
<sequence length="157" mass="16213">MSDDETTPEEEPEQRPRGRLFGLLGLVAAVVALGVVLYVFVFSSSGSPTDVVDDYFQALKDGDVATARDLTCAAAADDLGAVDPDGGASADLQQVFGDITWKVTGETVTGDRAVVTVDMSGLGGDTTEGAPIDLIKEKGDWKVCGDATDPSPEVSAS</sequence>
<dbReference type="Gene3D" id="3.10.450.50">
    <property type="match status" value="1"/>
</dbReference>
<feature type="domain" description="DUF4878" evidence="2">
    <location>
        <begin position="43"/>
        <end position="144"/>
    </location>
</feature>
<keyword evidence="4" id="KW-1185">Reference proteome</keyword>
<gene>
    <name evidence="3" type="ORF">Afil01_48410</name>
</gene>
<dbReference type="SUPFAM" id="SSF54427">
    <property type="entry name" value="NTF2-like"/>
    <property type="match status" value="1"/>
</dbReference>
<reference evidence="3" key="1">
    <citation type="submission" date="2023-03" db="EMBL/GenBank/DDBJ databases">
        <title>Actinorhabdospora filicis NBRC 111898.</title>
        <authorList>
            <person name="Ichikawa N."/>
            <person name="Sato H."/>
            <person name="Tonouchi N."/>
        </authorList>
    </citation>
    <scope>NUCLEOTIDE SEQUENCE</scope>
    <source>
        <strain evidence="3">NBRC 111898</strain>
    </source>
</reference>